<dbReference type="SUPFAM" id="SSF63867">
    <property type="entry name" value="MoeA C-terminal domain-like"/>
    <property type="match status" value="1"/>
</dbReference>
<dbReference type="OrthoDB" id="9804758at2"/>
<dbReference type="InterPro" id="IPR036425">
    <property type="entry name" value="MoaB/Mog-like_dom_sf"/>
</dbReference>
<keyword evidence="4 7" id="KW-0500">Molybdenum</keyword>
<evidence type="ECO:0000256" key="4">
    <source>
        <dbReference type="ARBA" id="ARBA00022505"/>
    </source>
</evidence>
<organism evidence="9 10">
    <name type="scientific">Ancrocorticia populi</name>
    <dbReference type="NCBI Taxonomy" id="2175228"/>
    <lineage>
        <taxon>Bacteria</taxon>
        <taxon>Bacillati</taxon>
        <taxon>Actinomycetota</taxon>
        <taxon>Actinomycetes</taxon>
        <taxon>Actinomycetales</taxon>
        <taxon>Actinomycetaceae</taxon>
        <taxon>Ancrocorticia</taxon>
    </lineage>
</organism>
<evidence type="ECO:0000256" key="2">
    <source>
        <dbReference type="ARBA" id="ARBA00005046"/>
    </source>
</evidence>
<protein>
    <recommendedName>
        <fullName evidence="7">Molybdopterin molybdenumtransferase</fullName>
        <ecNumber evidence="7">2.10.1.1</ecNumber>
    </recommendedName>
</protein>
<reference evidence="10" key="1">
    <citation type="submission" date="2018-05" db="EMBL/GenBank/DDBJ databases">
        <authorList>
            <person name="Li Y."/>
        </authorList>
    </citation>
    <scope>NUCLEOTIDE SEQUENCE [LARGE SCALE GENOMIC DNA]</scope>
    <source>
        <strain evidence="10">sk1b4</strain>
    </source>
</reference>
<dbReference type="SMART" id="SM00852">
    <property type="entry name" value="MoCF_biosynth"/>
    <property type="match status" value="1"/>
</dbReference>
<keyword evidence="10" id="KW-1185">Reference proteome</keyword>
<dbReference type="InterPro" id="IPR005110">
    <property type="entry name" value="MoeA_linker/N"/>
</dbReference>
<keyword evidence="7" id="KW-0460">Magnesium</keyword>
<dbReference type="EC" id="2.10.1.1" evidence="7"/>
<dbReference type="Gene3D" id="2.40.340.10">
    <property type="entry name" value="MoeA, C-terminal, domain IV"/>
    <property type="match status" value="1"/>
</dbReference>
<evidence type="ECO:0000313" key="10">
    <source>
        <dbReference type="Proteomes" id="UP000245283"/>
    </source>
</evidence>
<name>A0A2V1KBE0_9ACTO</name>
<dbReference type="PANTHER" id="PTHR10192">
    <property type="entry name" value="MOLYBDOPTERIN BIOSYNTHESIS PROTEIN"/>
    <property type="match status" value="1"/>
</dbReference>
<feature type="domain" description="MoaB/Mog" evidence="8">
    <location>
        <begin position="182"/>
        <end position="323"/>
    </location>
</feature>
<dbReference type="PANTHER" id="PTHR10192:SF5">
    <property type="entry name" value="GEPHYRIN"/>
    <property type="match status" value="1"/>
</dbReference>
<dbReference type="InterPro" id="IPR001453">
    <property type="entry name" value="MoaB/Mog_dom"/>
</dbReference>
<gene>
    <name evidence="9" type="ORF">DD236_01060</name>
</gene>
<dbReference type="InterPro" id="IPR005111">
    <property type="entry name" value="MoeA_C_domain_IV"/>
</dbReference>
<dbReference type="InterPro" id="IPR036135">
    <property type="entry name" value="MoeA_linker/N_sf"/>
</dbReference>
<comment type="similarity">
    <text evidence="3 7">Belongs to the MoeA family.</text>
</comment>
<evidence type="ECO:0000256" key="1">
    <source>
        <dbReference type="ARBA" id="ARBA00002901"/>
    </source>
</evidence>
<dbReference type="AlphaFoldDB" id="A0A2V1KBE0"/>
<dbReference type="GO" id="GO:0005829">
    <property type="term" value="C:cytosol"/>
    <property type="evidence" value="ECO:0007669"/>
    <property type="project" value="TreeGrafter"/>
</dbReference>
<proteinExistence type="inferred from homology"/>
<dbReference type="InterPro" id="IPR038987">
    <property type="entry name" value="MoeA-like"/>
</dbReference>
<dbReference type="Proteomes" id="UP000245283">
    <property type="component" value="Unassembled WGS sequence"/>
</dbReference>
<comment type="function">
    <text evidence="1 7">Catalyzes the insertion of molybdate into adenylated molybdopterin with the concomitant release of AMP.</text>
</comment>
<sequence>MKEVCRHYADVVGLAVPTPATQIPLADARGLILSEDVAARFAIPPFTNSAMDGFAVRAADVAPGVPLQIEADIAAGSHSELPLTPGSAQRIMTGAPLPDGADAILQVELTEDAANNMLPAAPESVTPTATLAAGTHVRPAGEDIAVGAPAFAAGTLLTPAHLAALAAIGYAEAPVHARPSVGIIATGDELRAPGEPLAAGQIPDSNSVLLRHLAAESGATPVPFTCHSDTVETFLAGIAEIVDNADMIVTSGGVSAGAFDVVKAALRTLGVEFTKVAMQPGKPQGFGLLRDSSGRAVPIICLPGNPVSVFVSWQLFGRPLLGAIFGEPAGSYESLFRTARVGTGWSRKPGRTQFLPCIFDRDGAVAPATSGGSKSHLIAALPLATGLARVPADVAQVRPGDLVHVLVL</sequence>
<dbReference type="Gene3D" id="3.90.105.10">
    <property type="entry name" value="Molybdopterin biosynthesis moea protein, domain 2"/>
    <property type="match status" value="1"/>
</dbReference>
<evidence type="ECO:0000256" key="6">
    <source>
        <dbReference type="ARBA" id="ARBA00047317"/>
    </source>
</evidence>
<dbReference type="EMBL" id="QETB01000001">
    <property type="protein sequence ID" value="PWF27745.1"/>
    <property type="molecule type" value="Genomic_DNA"/>
</dbReference>
<dbReference type="NCBIfam" id="TIGR00177">
    <property type="entry name" value="molyb_syn"/>
    <property type="match status" value="1"/>
</dbReference>
<dbReference type="GO" id="GO:0006777">
    <property type="term" value="P:Mo-molybdopterin cofactor biosynthetic process"/>
    <property type="evidence" value="ECO:0007669"/>
    <property type="project" value="UniProtKB-UniRule"/>
</dbReference>
<dbReference type="SUPFAM" id="SSF53218">
    <property type="entry name" value="Molybdenum cofactor biosynthesis proteins"/>
    <property type="match status" value="1"/>
</dbReference>
<keyword evidence="5 7" id="KW-0501">Molybdenum cofactor biosynthesis</keyword>
<dbReference type="Pfam" id="PF00994">
    <property type="entry name" value="MoCF_biosynth"/>
    <property type="match status" value="1"/>
</dbReference>
<evidence type="ECO:0000313" key="9">
    <source>
        <dbReference type="EMBL" id="PWF27745.1"/>
    </source>
</evidence>
<comment type="cofactor">
    <cofactor evidence="7">
        <name>Mg(2+)</name>
        <dbReference type="ChEBI" id="CHEBI:18420"/>
    </cofactor>
</comment>
<dbReference type="Pfam" id="PF03453">
    <property type="entry name" value="MoeA_N"/>
    <property type="match status" value="1"/>
</dbReference>
<evidence type="ECO:0000256" key="3">
    <source>
        <dbReference type="ARBA" id="ARBA00010763"/>
    </source>
</evidence>
<dbReference type="Gene3D" id="3.40.980.10">
    <property type="entry name" value="MoaB/Mog-like domain"/>
    <property type="match status" value="1"/>
</dbReference>
<dbReference type="InterPro" id="IPR036688">
    <property type="entry name" value="MoeA_C_domain_IV_sf"/>
</dbReference>
<evidence type="ECO:0000256" key="5">
    <source>
        <dbReference type="ARBA" id="ARBA00023150"/>
    </source>
</evidence>
<dbReference type="CDD" id="cd00887">
    <property type="entry name" value="MoeA"/>
    <property type="match status" value="1"/>
</dbReference>
<comment type="catalytic activity">
    <reaction evidence="6">
        <text>adenylyl-molybdopterin + molybdate = Mo-molybdopterin + AMP + H(+)</text>
        <dbReference type="Rhea" id="RHEA:35047"/>
        <dbReference type="ChEBI" id="CHEBI:15378"/>
        <dbReference type="ChEBI" id="CHEBI:36264"/>
        <dbReference type="ChEBI" id="CHEBI:62727"/>
        <dbReference type="ChEBI" id="CHEBI:71302"/>
        <dbReference type="ChEBI" id="CHEBI:456215"/>
        <dbReference type="EC" id="2.10.1.1"/>
    </reaction>
</comment>
<comment type="pathway">
    <text evidence="2 7">Cofactor biosynthesis; molybdopterin biosynthesis.</text>
</comment>
<comment type="caution">
    <text evidence="9">The sequence shown here is derived from an EMBL/GenBank/DDBJ whole genome shotgun (WGS) entry which is preliminary data.</text>
</comment>
<keyword evidence="7 9" id="KW-0808">Transferase</keyword>
<dbReference type="GO" id="GO:0046872">
    <property type="term" value="F:metal ion binding"/>
    <property type="evidence" value="ECO:0007669"/>
    <property type="project" value="UniProtKB-UniRule"/>
</dbReference>
<dbReference type="Pfam" id="PF03454">
    <property type="entry name" value="MoeA_C"/>
    <property type="match status" value="1"/>
</dbReference>
<evidence type="ECO:0000256" key="7">
    <source>
        <dbReference type="RuleBase" id="RU365090"/>
    </source>
</evidence>
<dbReference type="SUPFAM" id="SSF63882">
    <property type="entry name" value="MoeA N-terminal region -like"/>
    <property type="match status" value="1"/>
</dbReference>
<dbReference type="GO" id="GO:0061599">
    <property type="term" value="F:molybdopterin molybdotransferase activity"/>
    <property type="evidence" value="ECO:0007669"/>
    <property type="project" value="UniProtKB-UniRule"/>
</dbReference>
<dbReference type="Gene3D" id="2.170.190.11">
    <property type="entry name" value="Molybdopterin biosynthesis moea protein, domain 3"/>
    <property type="match status" value="1"/>
</dbReference>
<dbReference type="NCBIfam" id="NF045515">
    <property type="entry name" value="Glp_gephyrin"/>
    <property type="match status" value="1"/>
</dbReference>
<keyword evidence="7" id="KW-0479">Metal-binding</keyword>
<evidence type="ECO:0000259" key="8">
    <source>
        <dbReference type="SMART" id="SM00852"/>
    </source>
</evidence>
<dbReference type="UniPathway" id="UPA00344"/>
<accession>A0A2V1KBE0</accession>